<dbReference type="InterPro" id="IPR028784">
    <property type="entry name" value="BBS1"/>
</dbReference>
<dbReference type="STRING" id="543379.A0A232ERX1"/>
<feature type="domain" description="Bardet-Biedl syndrome 1 N-terminal" evidence="1">
    <location>
        <begin position="11"/>
        <end position="269"/>
    </location>
</feature>
<dbReference type="Proteomes" id="UP000215335">
    <property type="component" value="Unassembled WGS sequence"/>
</dbReference>
<dbReference type="GO" id="GO:0061512">
    <property type="term" value="P:protein localization to cilium"/>
    <property type="evidence" value="ECO:0007669"/>
    <property type="project" value="TreeGrafter"/>
</dbReference>
<dbReference type="GO" id="GO:0005813">
    <property type="term" value="C:centrosome"/>
    <property type="evidence" value="ECO:0007669"/>
    <property type="project" value="TreeGrafter"/>
</dbReference>
<sequence length="580" mass="63446">MERTGLSTSRWLDAIWEPNTRMYTLPNGIDMLDVTGDGDARLIIADLGSSTLDDTKLRVFKGADQATEHAMADVPCSVVGFYTENGEKKSAALAIGAGSSVFVYKNMRPHFKFCLPQLSAHPREQDIWYKAGLDEELNILSLADDLEVLQKEIGAAYLTSRTLKFLSLESEARRSFAEQYRRLPLVKTNAISIVGAIRKDSWTDIACSYLIVGTEFGDILIVDQRLVAFFVVEKYTIGWPVVALTTSGLWMGDGQIVMTGRDGRIGAIKKGGKFKPWETLSAPAVAIATLTCEGAAIAAMNGTFSAFSKKGVKLWKVQLPGNPLDMVSLPVPQSGLSLLAISIANLGVRIYDQKHLVDTIKTLESVSSLKYGRLGQEERAMAMVTCSGGLSVKILKRTADFSTRSNLQSNFDSPSANAKFLIPKKTKLFIEQTIRERSEAVKIHTSFQQGFLRLRLDAAIRAREITKSRHESGPVPITLQSSVLGLGPSYIVKIVVTNIFEGYSSADLFLVCRDENASIKPRVVKLPLLATGIPLPVTFSVTPQGRVSSKIQVLLCSKGQIRPLTVTNVLLPVAEEDIEV</sequence>
<dbReference type="AlphaFoldDB" id="A0A232ERX1"/>
<accession>A0A232ERX1</accession>
<dbReference type="GO" id="GO:0005930">
    <property type="term" value="C:axoneme"/>
    <property type="evidence" value="ECO:0007669"/>
    <property type="project" value="TreeGrafter"/>
</dbReference>
<evidence type="ECO:0000313" key="4">
    <source>
        <dbReference type="Proteomes" id="UP000215335"/>
    </source>
</evidence>
<evidence type="ECO:0000313" key="3">
    <source>
        <dbReference type="EMBL" id="OXU21095.1"/>
    </source>
</evidence>
<dbReference type="Pfam" id="PF14779">
    <property type="entry name" value="BBS1"/>
    <property type="match status" value="1"/>
</dbReference>
<name>A0A232ERX1_9HYME</name>
<dbReference type="Pfam" id="PF23304">
    <property type="entry name" value="GAE_BBS1"/>
    <property type="match status" value="1"/>
</dbReference>
<reference evidence="3 4" key="1">
    <citation type="journal article" date="2017" name="Curr. Biol.">
        <title>The Evolution of Venom by Co-option of Single-Copy Genes.</title>
        <authorList>
            <person name="Martinson E.O."/>
            <person name="Mrinalini"/>
            <person name="Kelkar Y.D."/>
            <person name="Chang C.H."/>
            <person name="Werren J.H."/>
        </authorList>
    </citation>
    <scope>NUCLEOTIDE SEQUENCE [LARGE SCALE GENOMIC DNA]</scope>
    <source>
        <strain evidence="3 4">Alberta</strain>
        <tissue evidence="3">Whole body</tissue>
    </source>
</reference>
<dbReference type="GO" id="GO:1905515">
    <property type="term" value="P:non-motile cilium assembly"/>
    <property type="evidence" value="ECO:0007669"/>
    <property type="project" value="InterPro"/>
</dbReference>
<dbReference type="PANTHER" id="PTHR20870">
    <property type="entry name" value="BARDET-BIEDL SYNDROME 1 PROTEIN"/>
    <property type="match status" value="1"/>
</dbReference>
<organism evidence="3 4">
    <name type="scientific">Trichomalopsis sarcophagae</name>
    <dbReference type="NCBI Taxonomy" id="543379"/>
    <lineage>
        <taxon>Eukaryota</taxon>
        <taxon>Metazoa</taxon>
        <taxon>Ecdysozoa</taxon>
        <taxon>Arthropoda</taxon>
        <taxon>Hexapoda</taxon>
        <taxon>Insecta</taxon>
        <taxon>Pterygota</taxon>
        <taxon>Neoptera</taxon>
        <taxon>Endopterygota</taxon>
        <taxon>Hymenoptera</taxon>
        <taxon>Apocrita</taxon>
        <taxon>Proctotrupomorpha</taxon>
        <taxon>Chalcidoidea</taxon>
        <taxon>Pteromalidae</taxon>
        <taxon>Pteromalinae</taxon>
        <taxon>Trichomalopsis</taxon>
    </lineage>
</organism>
<dbReference type="InterPro" id="IPR056419">
    <property type="entry name" value="GAE_BBS1"/>
</dbReference>
<dbReference type="EMBL" id="NNAY01002544">
    <property type="protein sequence ID" value="OXU21095.1"/>
    <property type="molecule type" value="Genomic_DNA"/>
</dbReference>
<feature type="domain" description="Bardet-Biedl syndrome 1 protein GAE" evidence="2">
    <location>
        <begin position="477"/>
        <end position="575"/>
    </location>
</feature>
<evidence type="ECO:0000259" key="1">
    <source>
        <dbReference type="Pfam" id="PF14779"/>
    </source>
</evidence>
<comment type="caution">
    <text evidence="3">The sequence shown here is derived from an EMBL/GenBank/DDBJ whole genome shotgun (WGS) entry which is preliminary data.</text>
</comment>
<dbReference type="GO" id="GO:0034464">
    <property type="term" value="C:BBSome"/>
    <property type="evidence" value="ECO:0007669"/>
    <property type="project" value="InterPro"/>
</dbReference>
<gene>
    <name evidence="3" type="ORF">TSAR_014367</name>
</gene>
<proteinExistence type="predicted"/>
<dbReference type="InterPro" id="IPR032728">
    <property type="entry name" value="BBS1_N"/>
</dbReference>
<evidence type="ECO:0000259" key="2">
    <source>
        <dbReference type="Pfam" id="PF23304"/>
    </source>
</evidence>
<keyword evidence="4" id="KW-1185">Reference proteome</keyword>
<dbReference type="GO" id="GO:0005119">
    <property type="term" value="F:smoothened binding"/>
    <property type="evidence" value="ECO:0007669"/>
    <property type="project" value="TreeGrafter"/>
</dbReference>
<dbReference type="PANTHER" id="PTHR20870:SF0">
    <property type="entry name" value="BARDET-BIEDL SYNDROME 1 PROTEIN"/>
    <property type="match status" value="1"/>
</dbReference>
<dbReference type="GO" id="GO:0005113">
    <property type="term" value="F:patched binding"/>
    <property type="evidence" value="ECO:0007669"/>
    <property type="project" value="TreeGrafter"/>
</dbReference>
<protein>
    <submittedName>
        <fullName evidence="3">Uncharacterized protein</fullName>
    </submittedName>
</protein>
<dbReference type="OrthoDB" id="193905at2759"/>